<comment type="subcellular location">
    <subcellularLocation>
        <location evidence="1">Cytoplasm</location>
    </subcellularLocation>
</comment>
<proteinExistence type="inferred from homology"/>
<evidence type="ECO:0000256" key="4">
    <source>
        <dbReference type="ARBA" id="ARBA00022490"/>
    </source>
</evidence>
<dbReference type="PANTHER" id="PTHR33540">
    <property type="entry name" value="TRNA THREONYLCARBAMOYLADENOSINE BIOSYNTHESIS PROTEIN TSAE"/>
    <property type="match status" value="1"/>
</dbReference>
<dbReference type="AlphaFoldDB" id="A0A4R6AML8"/>
<dbReference type="GO" id="GO:0005737">
    <property type="term" value="C:cytoplasm"/>
    <property type="evidence" value="ECO:0007669"/>
    <property type="project" value="UniProtKB-SubCell"/>
</dbReference>
<keyword evidence="5" id="KW-0819">tRNA processing</keyword>
<sequence length="168" mass="18111">MPEEFERHLILSGEDATSAFAQAMAPLLGAGDVVALSGEIGAGKSHFARALIRARLNAVGLDEDIPSPTFTLVQCYQAADLEIWHSDLYRLTSPDDVFELGLDEAFSFALCLIEWPDRLGPDLPTDALHIHLTPGAADTDRNAALHAQGGAWAHRLVSVLDTENTAHD</sequence>
<evidence type="ECO:0000256" key="10">
    <source>
        <dbReference type="ARBA" id="ARBA00032441"/>
    </source>
</evidence>
<dbReference type="InterPro" id="IPR003442">
    <property type="entry name" value="T6A_TsaE"/>
</dbReference>
<keyword evidence="7" id="KW-0547">Nucleotide-binding</keyword>
<dbReference type="RefSeq" id="WP_133344116.1">
    <property type="nucleotide sequence ID" value="NZ_SMZO01000060.1"/>
</dbReference>
<dbReference type="InterPro" id="IPR027417">
    <property type="entry name" value="P-loop_NTPase"/>
</dbReference>
<keyword evidence="6" id="KW-0479">Metal-binding</keyword>
<dbReference type="PANTHER" id="PTHR33540:SF2">
    <property type="entry name" value="TRNA THREONYLCARBAMOYLADENOSINE BIOSYNTHESIS PROTEIN TSAE"/>
    <property type="match status" value="1"/>
</dbReference>
<evidence type="ECO:0000256" key="3">
    <source>
        <dbReference type="ARBA" id="ARBA00019010"/>
    </source>
</evidence>
<dbReference type="GO" id="GO:0016740">
    <property type="term" value="F:transferase activity"/>
    <property type="evidence" value="ECO:0007669"/>
    <property type="project" value="UniProtKB-KW"/>
</dbReference>
<keyword evidence="4" id="KW-0963">Cytoplasm</keyword>
<organism evidence="11 12">
    <name type="scientific">Meridianimarinicoccus aquatilis</name>
    <dbReference type="NCBI Taxonomy" id="2552766"/>
    <lineage>
        <taxon>Bacteria</taxon>
        <taxon>Pseudomonadati</taxon>
        <taxon>Pseudomonadota</taxon>
        <taxon>Alphaproteobacteria</taxon>
        <taxon>Rhodobacterales</taxon>
        <taxon>Paracoccaceae</taxon>
        <taxon>Meridianimarinicoccus</taxon>
    </lineage>
</organism>
<evidence type="ECO:0000313" key="12">
    <source>
        <dbReference type="Proteomes" id="UP000294562"/>
    </source>
</evidence>
<evidence type="ECO:0000256" key="8">
    <source>
        <dbReference type="ARBA" id="ARBA00022840"/>
    </source>
</evidence>
<keyword evidence="9" id="KW-0460">Magnesium</keyword>
<dbReference type="Gene3D" id="3.40.50.300">
    <property type="entry name" value="P-loop containing nucleotide triphosphate hydrolases"/>
    <property type="match status" value="1"/>
</dbReference>
<dbReference type="NCBIfam" id="TIGR00150">
    <property type="entry name" value="T6A_YjeE"/>
    <property type="match status" value="1"/>
</dbReference>
<dbReference type="Pfam" id="PF02367">
    <property type="entry name" value="TsaE"/>
    <property type="match status" value="1"/>
</dbReference>
<keyword evidence="11" id="KW-0808">Transferase</keyword>
<protein>
    <recommendedName>
        <fullName evidence="3">tRNA threonylcarbamoyladenosine biosynthesis protein TsaE</fullName>
    </recommendedName>
    <alternativeName>
        <fullName evidence="10">t(6)A37 threonylcarbamoyladenosine biosynthesis protein TsaE</fullName>
    </alternativeName>
</protein>
<dbReference type="OrthoDB" id="9800307at2"/>
<evidence type="ECO:0000313" key="11">
    <source>
        <dbReference type="EMBL" id="TDL84695.1"/>
    </source>
</evidence>
<comment type="similarity">
    <text evidence="2">Belongs to the TsaE family.</text>
</comment>
<comment type="caution">
    <text evidence="11">The sequence shown here is derived from an EMBL/GenBank/DDBJ whole genome shotgun (WGS) entry which is preliminary data.</text>
</comment>
<evidence type="ECO:0000256" key="9">
    <source>
        <dbReference type="ARBA" id="ARBA00022842"/>
    </source>
</evidence>
<evidence type="ECO:0000256" key="1">
    <source>
        <dbReference type="ARBA" id="ARBA00004496"/>
    </source>
</evidence>
<gene>
    <name evidence="11" type="primary">tsaE</name>
    <name evidence="11" type="ORF">E2L05_17525</name>
</gene>
<accession>A0A4R6AML8</accession>
<evidence type="ECO:0000256" key="6">
    <source>
        <dbReference type="ARBA" id="ARBA00022723"/>
    </source>
</evidence>
<name>A0A4R6AML8_9RHOB</name>
<reference evidence="11 12" key="1">
    <citation type="submission" date="2019-03" db="EMBL/GenBank/DDBJ databases">
        <title>Rhodobacteraceae bacterium SM1902, a new member of the family Rhodobacteraceae isolated from Yantai.</title>
        <authorList>
            <person name="Sun Y."/>
        </authorList>
    </citation>
    <scope>NUCLEOTIDE SEQUENCE [LARGE SCALE GENOMIC DNA]</scope>
    <source>
        <strain evidence="11 12">SM1902</strain>
    </source>
</reference>
<dbReference type="SUPFAM" id="SSF52540">
    <property type="entry name" value="P-loop containing nucleoside triphosphate hydrolases"/>
    <property type="match status" value="1"/>
</dbReference>
<dbReference type="Proteomes" id="UP000294562">
    <property type="component" value="Unassembled WGS sequence"/>
</dbReference>
<evidence type="ECO:0000256" key="5">
    <source>
        <dbReference type="ARBA" id="ARBA00022694"/>
    </source>
</evidence>
<keyword evidence="8" id="KW-0067">ATP-binding</keyword>
<evidence type="ECO:0000256" key="7">
    <source>
        <dbReference type="ARBA" id="ARBA00022741"/>
    </source>
</evidence>
<dbReference type="GO" id="GO:0002949">
    <property type="term" value="P:tRNA threonylcarbamoyladenosine modification"/>
    <property type="evidence" value="ECO:0007669"/>
    <property type="project" value="InterPro"/>
</dbReference>
<dbReference type="GO" id="GO:0046872">
    <property type="term" value="F:metal ion binding"/>
    <property type="evidence" value="ECO:0007669"/>
    <property type="project" value="UniProtKB-KW"/>
</dbReference>
<dbReference type="GO" id="GO:0005524">
    <property type="term" value="F:ATP binding"/>
    <property type="evidence" value="ECO:0007669"/>
    <property type="project" value="UniProtKB-KW"/>
</dbReference>
<evidence type="ECO:0000256" key="2">
    <source>
        <dbReference type="ARBA" id="ARBA00007599"/>
    </source>
</evidence>
<keyword evidence="12" id="KW-1185">Reference proteome</keyword>
<dbReference type="EMBL" id="SMZO01000060">
    <property type="protein sequence ID" value="TDL84695.1"/>
    <property type="molecule type" value="Genomic_DNA"/>
</dbReference>